<sequence>MVYDQNRPDEPQRPSGEDRPARRRIGRSWGPPAEEAPEPAEEARQGMGQSPEQYRFDPDRGRRHRYSEDPTGQVPVEIAETGPMVPATRRPSPGEQFEPIPPAPQHSQAPQNFSGEQQQQQSPFAPPSMNAASPPNQDHGAPPQQDFGAPQQHPGYSAPPMPGDYAPQQHPNPGPPQPNQEFAPPGANHEYSAPPGANQEYIAPPSANGAAPAANQEFSAPPVQDQGAQQQYYSAPHQALPSAPPANPQFAPPGVNQEYSAPPGVNQEYSAPPGVNQEYSAPPGVNQEYSAPPGVNQEYSAPPGVNQEYTGQLPGANQEFSPSPAPQQFNAPRANQEFIAPPSANGATPGATQEYSAPAHDRSVPPAPATPQEPPAPPAAPEAPQEPAGTAPTPAQQHPQQQTGPIAVPQQAPPPTTSAPAPQPPMGADQQTEQFPIVQPAPPVTEVSPAAVPSPPVTEQAPLRTPPANRPPLAEPTPPATVEKDVNDPESARLVDAVRQVPGVRDAFHVTAPDGASSLRLELEDGVDPDEVHAVVSAVVNEQRAVEPGPQSSDEPEVHDQVESPSSEIDVAKVGPVELRRVEIESAGLEAEVSVTLALGDAESTGKVAVPPIDWHIQHAAAAATVEALRPRLGASDIRVEVEHASIVPTGPVKTAVVVILWLDGRSVRRLSGAAVVTAERSRAVVSATLGALADEVSH</sequence>
<evidence type="ECO:0000313" key="3">
    <source>
        <dbReference type="Proteomes" id="UP001595712"/>
    </source>
</evidence>
<feature type="compositionally biased region" description="Low complexity" evidence="1">
    <location>
        <begin position="203"/>
        <end position="215"/>
    </location>
</feature>
<dbReference type="Proteomes" id="UP001595712">
    <property type="component" value="Unassembled WGS sequence"/>
</dbReference>
<name>A0ABV7QA46_9ACTN</name>
<gene>
    <name evidence="2" type="ORF">ACFO8M_26225</name>
</gene>
<accession>A0ABV7QA46</accession>
<reference evidence="3" key="1">
    <citation type="journal article" date="2019" name="Int. J. Syst. Evol. Microbiol.">
        <title>The Global Catalogue of Microorganisms (GCM) 10K type strain sequencing project: providing services to taxonomists for standard genome sequencing and annotation.</title>
        <authorList>
            <consortium name="The Broad Institute Genomics Platform"/>
            <consortium name="The Broad Institute Genome Sequencing Center for Infectious Disease"/>
            <person name="Wu L."/>
            <person name="Ma J."/>
        </authorList>
    </citation>
    <scope>NUCLEOTIDE SEQUENCE [LARGE SCALE GENOMIC DNA]</scope>
    <source>
        <strain evidence="3">CGMCC 4.7396</strain>
    </source>
</reference>
<evidence type="ECO:0000256" key="1">
    <source>
        <dbReference type="SAM" id="MobiDB-lite"/>
    </source>
</evidence>
<feature type="region of interest" description="Disordered" evidence="1">
    <location>
        <begin position="1"/>
        <end position="491"/>
    </location>
</feature>
<protein>
    <submittedName>
        <fullName evidence="2">Uncharacterized protein</fullName>
    </submittedName>
</protein>
<feature type="compositionally biased region" description="Pro residues" evidence="1">
    <location>
        <begin position="242"/>
        <end position="251"/>
    </location>
</feature>
<feature type="compositionally biased region" description="Pro residues" evidence="1">
    <location>
        <begin position="365"/>
        <end position="381"/>
    </location>
</feature>
<evidence type="ECO:0000313" key="2">
    <source>
        <dbReference type="EMBL" id="MFC3495992.1"/>
    </source>
</evidence>
<feature type="compositionally biased region" description="Basic and acidic residues" evidence="1">
    <location>
        <begin position="1"/>
        <end position="20"/>
    </location>
</feature>
<dbReference type="RefSeq" id="WP_387980987.1">
    <property type="nucleotide sequence ID" value="NZ_JBHRWO010000022.1"/>
</dbReference>
<keyword evidence="3" id="KW-1185">Reference proteome</keyword>
<feature type="compositionally biased region" description="Pro residues" evidence="1">
    <location>
        <begin position="464"/>
        <end position="479"/>
    </location>
</feature>
<feature type="compositionally biased region" description="Basic and acidic residues" evidence="1">
    <location>
        <begin position="482"/>
        <end position="491"/>
    </location>
</feature>
<feature type="compositionally biased region" description="Polar residues" evidence="1">
    <location>
        <begin position="318"/>
        <end position="330"/>
    </location>
</feature>
<feature type="compositionally biased region" description="Pro residues" evidence="1">
    <location>
        <begin position="411"/>
        <end position="425"/>
    </location>
</feature>
<feature type="compositionally biased region" description="Low complexity" evidence="1">
    <location>
        <begin position="382"/>
        <end position="405"/>
    </location>
</feature>
<feature type="compositionally biased region" description="Low complexity" evidence="1">
    <location>
        <begin position="117"/>
        <end position="135"/>
    </location>
</feature>
<dbReference type="EMBL" id="JBHRWO010000022">
    <property type="protein sequence ID" value="MFC3495992.1"/>
    <property type="molecule type" value="Genomic_DNA"/>
</dbReference>
<feature type="compositionally biased region" description="Polar residues" evidence="1">
    <location>
        <begin position="105"/>
        <end position="116"/>
    </location>
</feature>
<feature type="region of interest" description="Disordered" evidence="1">
    <location>
        <begin position="544"/>
        <end position="567"/>
    </location>
</feature>
<comment type="caution">
    <text evidence="2">The sequence shown here is derived from an EMBL/GenBank/DDBJ whole genome shotgun (WGS) entry which is preliminary data.</text>
</comment>
<proteinExistence type="predicted"/>
<organism evidence="2 3">
    <name type="scientific">Glycomyces rhizosphaerae</name>
    <dbReference type="NCBI Taxonomy" id="2054422"/>
    <lineage>
        <taxon>Bacteria</taxon>
        <taxon>Bacillati</taxon>
        <taxon>Actinomycetota</taxon>
        <taxon>Actinomycetes</taxon>
        <taxon>Glycomycetales</taxon>
        <taxon>Glycomycetaceae</taxon>
        <taxon>Glycomyces</taxon>
    </lineage>
</organism>